<organism evidence="2 3">
    <name type="scientific">Ekhidna lutea</name>
    <dbReference type="NCBI Taxonomy" id="447679"/>
    <lineage>
        <taxon>Bacteria</taxon>
        <taxon>Pseudomonadati</taxon>
        <taxon>Bacteroidota</taxon>
        <taxon>Cytophagia</taxon>
        <taxon>Cytophagales</taxon>
        <taxon>Reichenbachiellaceae</taxon>
        <taxon>Ekhidna</taxon>
    </lineage>
</organism>
<dbReference type="OrthoDB" id="822214at2"/>
<dbReference type="AlphaFoldDB" id="A0A239F247"/>
<dbReference type="Pfam" id="PF19578">
    <property type="entry name" value="DUF6090"/>
    <property type="match status" value="1"/>
</dbReference>
<gene>
    <name evidence="2" type="ORF">SAMN05421640_0450</name>
</gene>
<feature type="transmembrane region" description="Helical" evidence="1">
    <location>
        <begin position="21"/>
        <end position="42"/>
    </location>
</feature>
<keyword evidence="1" id="KW-1133">Transmembrane helix</keyword>
<keyword evidence="1" id="KW-0812">Transmembrane</keyword>
<keyword evidence="3" id="KW-1185">Reference proteome</keyword>
<sequence>MLFLLRKIRRKLLAQNKVTSYLFYAIGEILLVVVGILIAVQIDTAKDYAKARILEKKILAEIRSNLQADLLEIDSDLGIMDEINEACIDIVEFLDRNEAPNDRFQFLATNLRVTPHFSPNKSGFSLLLSKGLELVLNDSLRLNISTHYESLYPYYKRYEEERIRFNSQHVQPVLHKYFQMHQDLSKRFYMNFMISNEDYSTLKTDPDFIKIVNVKGLENGSVELRAQRVRESIIALIEQINRELKEN</sequence>
<evidence type="ECO:0000313" key="2">
    <source>
        <dbReference type="EMBL" id="SNS50959.1"/>
    </source>
</evidence>
<dbReference type="RefSeq" id="WP_089355216.1">
    <property type="nucleotide sequence ID" value="NZ_FZPD01000001.1"/>
</dbReference>
<proteinExistence type="predicted"/>
<evidence type="ECO:0000313" key="3">
    <source>
        <dbReference type="Proteomes" id="UP000198393"/>
    </source>
</evidence>
<accession>A0A239F247</accession>
<dbReference type="EMBL" id="FZPD01000001">
    <property type="protein sequence ID" value="SNS50959.1"/>
    <property type="molecule type" value="Genomic_DNA"/>
</dbReference>
<name>A0A239F247_EKHLU</name>
<evidence type="ECO:0000256" key="1">
    <source>
        <dbReference type="SAM" id="Phobius"/>
    </source>
</evidence>
<protein>
    <submittedName>
        <fullName evidence="2">Uncharacterized protein</fullName>
    </submittedName>
</protein>
<reference evidence="2 3" key="1">
    <citation type="submission" date="2017-06" db="EMBL/GenBank/DDBJ databases">
        <authorList>
            <person name="Kim H.J."/>
            <person name="Triplett B.A."/>
        </authorList>
    </citation>
    <scope>NUCLEOTIDE SEQUENCE [LARGE SCALE GENOMIC DNA]</scope>
    <source>
        <strain evidence="2 3">DSM 19307</strain>
    </source>
</reference>
<dbReference type="InterPro" id="IPR045749">
    <property type="entry name" value="DUF6090"/>
</dbReference>
<dbReference type="Proteomes" id="UP000198393">
    <property type="component" value="Unassembled WGS sequence"/>
</dbReference>
<keyword evidence="1" id="KW-0472">Membrane</keyword>